<dbReference type="EMBL" id="GBRH01228055">
    <property type="protein sequence ID" value="JAD69840.1"/>
    <property type="molecule type" value="Transcribed_RNA"/>
</dbReference>
<dbReference type="AlphaFoldDB" id="A0A0A9C8V9"/>
<name>A0A0A9C8V9_ARUDO</name>
<sequence>MVNPRVPSGILGPWGGCLGLNGHFWEVCLGLNGHF</sequence>
<reference evidence="1" key="1">
    <citation type="submission" date="2014-09" db="EMBL/GenBank/DDBJ databases">
        <authorList>
            <person name="Magalhaes I.L.F."/>
            <person name="Oliveira U."/>
            <person name="Santos F.R."/>
            <person name="Vidigal T.H.D.A."/>
            <person name="Brescovit A.D."/>
            <person name="Santos A.J."/>
        </authorList>
    </citation>
    <scope>NUCLEOTIDE SEQUENCE</scope>
    <source>
        <tissue evidence="1">Shoot tissue taken approximately 20 cm above the soil surface</tissue>
    </source>
</reference>
<reference evidence="1" key="2">
    <citation type="journal article" date="2015" name="Data Brief">
        <title>Shoot transcriptome of the giant reed, Arundo donax.</title>
        <authorList>
            <person name="Barrero R.A."/>
            <person name="Guerrero F.D."/>
            <person name="Moolhuijzen P."/>
            <person name="Goolsby J.A."/>
            <person name="Tidwell J."/>
            <person name="Bellgard S.E."/>
            <person name="Bellgard M.I."/>
        </authorList>
    </citation>
    <scope>NUCLEOTIDE SEQUENCE</scope>
    <source>
        <tissue evidence="1">Shoot tissue taken approximately 20 cm above the soil surface</tissue>
    </source>
</reference>
<evidence type="ECO:0000313" key="1">
    <source>
        <dbReference type="EMBL" id="JAD69840.1"/>
    </source>
</evidence>
<accession>A0A0A9C8V9</accession>
<organism evidence="1">
    <name type="scientific">Arundo donax</name>
    <name type="common">Giant reed</name>
    <name type="synonym">Donax arundinaceus</name>
    <dbReference type="NCBI Taxonomy" id="35708"/>
    <lineage>
        <taxon>Eukaryota</taxon>
        <taxon>Viridiplantae</taxon>
        <taxon>Streptophyta</taxon>
        <taxon>Embryophyta</taxon>
        <taxon>Tracheophyta</taxon>
        <taxon>Spermatophyta</taxon>
        <taxon>Magnoliopsida</taxon>
        <taxon>Liliopsida</taxon>
        <taxon>Poales</taxon>
        <taxon>Poaceae</taxon>
        <taxon>PACMAD clade</taxon>
        <taxon>Arundinoideae</taxon>
        <taxon>Arundineae</taxon>
        <taxon>Arundo</taxon>
    </lineage>
</organism>
<protein>
    <submittedName>
        <fullName evidence="1">Uncharacterized protein</fullName>
    </submittedName>
</protein>
<proteinExistence type="predicted"/>